<dbReference type="Gene3D" id="3.40.50.300">
    <property type="entry name" value="P-loop containing nucleotide triphosphate hydrolases"/>
    <property type="match status" value="1"/>
</dbReference>
<dbReference type="InterPro" id="IPR027417">
    <property type="entry name" value="P-loop_NTPase"/>
</dbReference>
<comment type="caution">
    <text evidence="4">The sequence shown here is derived from an EMBL/GenBank/DDBJ whole genome shotgun (WGS) entry which is preliminary data.</text>
</comment>
<dbReference type="GO" id="GO:0016887">
    <property type="term" value="F:ATP hydrolysis activity"/>
    <property type="evidence" value="ECO:0007669"/>
    <property type="project" value="InterPro"/>
</dbReference>
<dbReference type="SUPFAM" id="SSF52540">
    <property type="entry name" value="P-loop containing nucleoside triphosphate hydrolases"/>
    <property type="match status" value="1"/>
</dbReference>
<reference evidence="4" key="1">
    <citation type="submission" date="2020-06" db="EMBL/GenBank/DDBJ databases">
        <title>Draft genome of Bugula neritina, a colonial animal packing powerful symbionts and potential medicines.</title>
        <authorList>
            <person name="Rayko M."/>
        </authorList>
    </citation>
    <scope>NUCLEOTIDE SEQUENCE [LARGE SCALE GENOMIC DNA]</scope>
    <source>
        <strain evidence="4">Kwan_BN1</strain>
    </source>
</reference>
<evidence type="ECO:0000313" key="4">
    <source>
        <dbReference type="EMBL" id="KAF6032360.1"/>
    </source>
</evidence>
<dbReference type="SMART" id="SM00382">
    <property type="entry name" value="AAA"/>
    <property type="match status" value="1"/>
</dbReference>
<evidence type="ECO:0000259" key="3">
    <source>
        <dbReference type="PROSITE" id="PS50893"/>
    </source>
</evidence>
<evidence type="ECO:0000256" key="1">
    <source>
        <dbReference type="ARBA" id="ARBA00022741"/>
    </source>
</evidence>
<evidence type="ECO:0000256" key="2">
    <source>
        <dbReference type="ARBA" id="ARBA00022840"/>
    </source>
</evidence>
<keyword evidence="1" id="KW-0547">Nucleotide-binding</keyword>
<dbReference type="PROSITE" id="PS00211">
    <property type="entry name" value="ABC_TRANSPORTER_1"/>
    <property type="match status" value="1"/>
</dbReference>
<protein>
    <recommendedName>
        <fullName evidence="3">ABC transporter domain-containing protein</fullName>
    </recommendedName>
</protein>
<name>A0A7J7K143_BUGNE</name>
<dbReference type="AlphaFoldDB" id="A0A7J7K143"/>
<dbReference type="EMBL" id="VXIV02001513">
    <property type="protein sequence ID" value="KAF6032360.1"/>
    <property type="molecule type" value="Genomic_DNA"/>
</dbReference>
<evidence type="ECO:0000313" key="5">
    <source>
        <dbReference type="Proteomes" id="UP000593567"/>
    </source>
</evidence>
<dbReference type="GO" id="GO:0005524">
    <property type="term" value="F:ATP binding"/>
    <property type="evidence" value="ECO:0007669"/>
    <property type="project" value="UniProtKB-KW"/>
</dbReference>
<dbReference type="InterPro" id="IPR003593">
    <property type="entry name" value="AAA+_ATPase"/>
</dbReference>
<dbReference type="InterPro" id="IPR017871">
    <property type="entry name" value="ABC_transporter-like_CS"/>
</dbReference>
<dbReference type="InterPro" id="IPR003439">
    <property type="entry name" value="ABC_transporter-like_ATP-bd"/>
</dbReference>
<dbReference type="PROSITE" id="PS50893">
    <property type="entry name" value="ABC_TRANSPORTER_2"/>
    <property type="match status" value="1"/>
</dbReference>
<dbReference type="Pfam" id="PF00005">
    <property type="entry name" value="ABC_tran"/>
    <property type="match status" value="1"/>
</dbReference>
<keyword evidence="5" id="KW-1185">Reference proteome</keyword>
<dbReference type="Proteomes" id="UP000593567">
    <property type="component" value="Unassembled WGS sequence"/>
</dbReference>
<keyword evidence="2" id="KW-0067">ATP-binding</keyword>
<proteinExistence type="predicted"/>
<dbReference type="PANTHER" id="PTHR43038:SF3">
    <property type="entry name" value="ABC TRANSPORTER G FAMILY MEMBER 20 ISOFORM X1"/>
    <property type="match status" value="1"/>
</dbReference>
<accession>A0A7J7K143</accession>
<dbReference type="PANTHER" id="PTHR43038">
    <property type="entry name" value="ATP-BINDING CASSETTE, SUB-FAMILY H, MEMBER 1"/>
    <property type="match status" value="1"/>
</dbReference>
<gene>
    <name evidence="4" type="ORF">EB796_009321</name>
</gene>
<feature type="domain" description="ABC transporter" evidence="3">
    <location>
        <begin position="8"/>
        <end position="192"/>
    </location>
</feature>
<organism evidence="4 5">
    <name type="scientific">Bugula neritina</name>
    <name type="common">Brown bryozoan</name>
    <name type="synonym">Sertularia neritina</name>
    <dbReference type="NCBI Taxonomy" id="10212"/>
    <lineage>
        <taxon>Eukaryota</taxon>
        <taxon>Metazoa</taxon>
        <taxon>Spiralia</taxon>
        <taxon>Lophotrochozoa</taxon>
        <taxon>Bryozoa</taxon>
        <taxon>Gymnolaemata</taxon>
        <taxon>Cheilostomatida</taxon>
        <taxon>Flustrina</taxon>
        <taxon>Buguloidea</taxon>
        <taxon>Bugulidae</taxon>
        <taxon>Bugula</taxon>
    </lineage>
</organism>
<sequence>MEVLLPAIDVRNVYKSYDKKVPVLQDTSLLVKKGNIYGLLGPSGCGKTTLLKLIIGRLKATSGKVRVLGHMPGTVESKIPGSRVGYMPQELALFQEFTISETMHFFGRIHRMSGKQIKDRQTFLLSFLDLPSAGRKISQLSGGQQRRVSLAVALLHSPQMNRYRRVGCEFDISQYISEIISQVNTEYTAVLLKCGVFEFHCISS</sequence>
<dbReference type="OrthoDB" id="6150516at2759"/>